<sequence>MSTIGNTYLTLADVFKRTDADKQIAAVIELLAQDNPILQDMIVKECNDGTTHLTTVRTGIPEATWRMLYQGVQPTKSTTAQVRDATGMIEAWSEIDEKLVRMTGDSAGLRLSEAQAFLEGLNQGVATSMFYGDQATSPAKFTGFAPRFNKIATSGSGAQIVDAGGTGSDNTSIWFIVWGENTVHGLYPKGSKAGIDREDKGKQTKTNADGSILDVVREKFQWDIGLSVRDYRYVSRIANIDVSDVKAGNVKLYDFMRKAYYKLKQRRVMGGRAAIYLNTDMLEALDALATNGGTTDNFVRLTRKEIEGEEVLTYRGIPLRESDALLNTEARVV</sequence>
<dbReference type="AlphaFoldDB" id="A0A0R0B640"/>
<proteinExistence type="predicted"/>
<evidence type="ECO:0000313" key="2">
    <source>
        <dbReference type="Proteomes" id="UP000051757"/>
    </source>
</evidence>
<comment type="caution">
    <text evidence="1">The sequence shown here is derived from an EMBL/GenBank/DDBJ whole genome shotgun (WGS) entry which is preliminary data.</text>
</comment>
<dbReference type="Proteomes" id="UP000051757">
    <property type="component" value="Unassembled WGS sequence"/>
</dbReference>
<accession>A0A0R0B640</accession>
<dbReference type="OrthoDB" id="1630256at2"/>
<evidence type="ECO:0008006" key="3">
    <source>
        <dbReference type="Google" id="ProtNLM"/>
    </source>
</evidence>
<dbReference type="InterPro" id="IPR048813">
    <property type="entry name" value="GP7-like"/>
</dbReference>
<name>A0A0R0B640_9GAMM</name>
<reference evidence="1 2" key="1">
    <citation type="journal article" date="2016" name="Front. Microbiol.">
        <title>Genome Sequence of Type Strains of Genus Stenotrophomonas.</title>
        <authorList>
            <person name="Patil P.P."/>
            <person name="Midha S."/>
            <person name="Kumar S."/>
            <person name="Patil P.B."/>
        </authorList>
    </citation>
    <scope>NUCLEOTIDE SEQUENCE [LARGE SCALE GENOMIC DNA]</scope>
    <source>
        <strain evidence="1 2">LMG 978</strain>
    </source>
</reference>
<gene>
    <name evidence="1" type="ORF">ARC23_04185</name>
</gene>
<evidence type="ECO:0000313" key="1">
    <source>
        <dbReference type="EMBL" id="KRG52704.1"/>
    </source>
</evidence>
<dbReference type="Pfam" id="PF20911">
    <property type="entry name" value="GP7"/>
    <property type="match status" value="1"/>
</dbReference>
<protein>
    <recommendedName>
        <fullName evidence="3">Phage capsid protein</fullName>
    </recommendedName>
</protein>
<organism evidence="1 2">
    <name type="scientific">Stenotrophomonas beteli</name>
    <dbReference type="NCBI Taxonomy" id="3384461"/>
    <lineage>
        <taxon>Bacteria</taxon>
        <taxon>Pseudomonadati</taxon>
        <taxon>Pseudomonadota</taxon>
        <taxon>Gammaproteobacteria</taxon>
        <taxon>Lysobacterales</taxon>
        <taxon>Lysobacteraceae</taxon>
        <taxon>Stenotrophomonas</taxon>
        <taxon>Stenotrophomonas maltophilia group</taxon>
    </lineage>
</organism>
<dbReference type="EMBL" id="LLXV01000013">
    <property type="protein sequence ID" value="KRG52704.1"/>
    <property type="molecule type" value="Genomic_DNA"/>
</dbReference>
<dbReference type="NCBIfam" id="NF045672">
    <property type="entry name" value="MCP_gp7_epsi_15"/>
    <property type="match status" value="1"/>
</dbReference>
<keyword evidence="2" id="KW-1185">Reference proteome</keyword>